<dbReference type="EMBL" id="WIXE01014256">
    <property type="protein sequence ID" value="KAK5974421.1"/>
    <property type="molecule type" value="Genomic_DNA"/>
</dbReference>
<organism evidence="3 4">
    <name type="scientific">Trichostrongylus colubriformis</name>
    <name type="common">Black scour worm</name>
    <dbReference type="NCBI Taxonomy" id="6319"/>
    <lineage>
        <taxon>Eukaryota</taxon>
        <taxon>Metazoa</taxon>
        <taxon>Ecdysozoa</taxon>
        <taxon>Nematoda</taxon>
        <taxon>Chromadorea</taxon>
        <taxon>Rhabditida</taxon>
        <taxon>Rhabditina</taxon>
        <taxon>Rhabditomorpha</taxon>
        <taxon>Strongyloidea</taxon>
        <taxon>Trichostrongylidae</taxon>
        <taxon>Trichostrongylus</taxon>
    </lineage>
</organism>
<accession>A0AAN8F7J9</accession>
<feature type="signal peptide" evidence="2">
    <location>
        <begin position="1"/>
        <end position="18"/>
    </location>
</feature>
<sequence length="175" mass="17945">MQLKIVLFSLMMVIFVNGGKKPKATGAPASAAPGTKGGAGAPATGKGPQGTGAPGPAPAPAPPGKAPNRNMVEEKRKEVPIADASLSADVAPVNVQSLKVPQFHDNDLSFSTIYPMKCGARVRALALHEGVARKSTSHSTAEDGQGNRLVAALVGVAMTSHTEFTNTISHLSIWS</sequence>
<feature type="compositionally biased region" description="Low complexity" evidence="1">
    <location>
        <begin position="24"/>
        <end position="34"/>
    </location>
</feature>
<name>A0AAN8F7J9_TRICO</name>
<keyword evidence="4" id="KW-1185">Reference proteome</keyword>
<proteinExistence type="predicted"/>
<feature type="chain" id="PRO_5042958576" evidence="2">
    <location>
        <begin position="19"/>
        <end position="175"/>
    </location>
</feature>
<feature type="compositionally biased region" description="Pro residues" evidence="1">
    <location>
        <begin position="55"/>
        <end position="65"/>
    </location>
</feature>
<comment type="caution">
    <text evidence="3">The sequence shown here is derived from an EMBL/GenBank/DDBJ whole genome shotgun (WGS) entry which is preliminary data.</text>
</comment>
<feature type="region of interest" description="Disordered" evidence="1">
    <location>
        <begin position="23"/>
        <end position="73"/>
    </location>
</feature>
<gene>
    <name evidence="3" type="ORF">GCK32_018014</name>
</gene>
<reference evidence="3 4" key="1">
    <citation type="submission" date="2019-10" db="EMBL/GenBank/DDBJ databases">
        <title>Assembly and Annotation for the nematode Trichostrongylus colubriformis.</title>
        <authorList>
            <person name="Martin J."/>
        </authorList>
    </citation>
    <scope>NUCLEOTIDE SEQUENCE [LARGE SCALE GENOMIC DNA]</scope>
    <source>
        <strain evidence="3">G859</strain>
        <tissue evidence="3">Whole worm</tissue>
    </source>
</reference>
<dbReference type="AlphaFoldDB" id="A0AAN8F7J9"/>
<keyword evidence="2" id="KW-0732">Signal</keyword>
<dbReference type="Proteomes" id="UP001331761">
    <property type="component" value="Unassembled WGS sequence"/>
</dbReference>
<evidence type="ECO:0000313" key="3">
    <source>
        <dbReference type="EMBL" id="KAK5974421.1"/>
    </source>
</evidence>
<evidence type="ECO:0000256" key="2">
    <source>
        <dbReference type="SAM" id="SignalP"/>
    </source>
</evidence>
<evidence type="ECO:0000313" key="4">
    <source>
        <dbReference type="Proteomes" id="UP001331761"/>
    </source>
</evidence>
<evidence type="ECO:0000256" key="1">
    <source>
        <dbReference type="SAM" id="MobiDB-lite"/>
    </source>
</evidence>
<protein>
    <submittedName>
        <fullName evidence="3">Uncharacterized protein</fullName>
    </submittedName>
</protein>